<protein>
    <submittedName>
        <fullName evidence="1">Uncharacterized protein</fullName>
    </submittedName>
</protein>
<organism evidence="1 2">
    <name type="scientific">Streptomyces ipomoeae 91-03</name>
    <dbReference type="NCBI Taxonomy" id="698759"/>
    <lineage>
        <taxon>Bacteria</taxon>
        <taxon>Bacillati</taxon>
        <taxon>Actinomycetota</taxon>
        <taxon>Actinomycetes</taxon>
        <taxon>Kitasatosporales</taxon>
        <taxon>Streptomycetaceae</taxon>
        <taxon>Streptomyces</taxon>
    </lineage>
</organism>
<sequence>MSAFAAGHTPDPTVFYRQAEGTRRVIKAFGGSGCRLPSVRRRCGQPLRQARRPDARRRAFPALVFRR</sequence>
<accession>L1L8N0</accession>
<dbReference type="EMBL" id="AEJC01000037">
    <property type="protein sequence ID" value="EKX69060.1"/>
    <property type="molecule type" value="Genomic_DNA"/>
</dbReference>
<comment type="caution">
    <text evidence="1">The sequence shown here is derived from an EMBL/GenBank/DDBJ whole genome shotgun (WGS) entry which is preliminary data.</text>
</comment>
<keyword evidence="2" id="KW-1185">Reference proteome</keyword>
<evidence type="ECO:0000313" key="2">
    <source>
        <dbReference type="Proteomes" id="UP000010411"/>
    </source>
</evidence>
<dbReference type="AlphaFoldDB" id="L1L8N0"/>
<reference evidence="1 2" key="1">
    <citation type="submission" date="2012-11" db="EMBL/GenBank/DDBJ databases">
        <authorList>
            <person name="Huguet-Tapia J.C."/>
            <person name="Durkin A.S."/>
            <person name="Pettis G.S."/>
            <person name="Badger J.H."/>
        </authorList>
    </citation>
    <scope>NUCLEOTIDE SEQUENCE [LARGE SCALE GENOMIC DNA]</scope>
    <source>
        <strain evidence="1 2">91-03</strain>
    </source>
</reference>
<evidence type="ECO:0000313" key="1">
    <source>
        <dbReference type="EMBL" id="EKX69060.1"/>
    </source>
</evidence>
<dbReference type="Proteomes" id="UP000010411">
    <property type="component" value="Unassembled WGS sequence"/>
</dbReference>
<proteinExistence type="predicted"/>
<gene>
    <name evidence="1" type="ORF">STRIP9103_08221</name>
</gene>
<name>L1L8N0_9ACTN</name>